<keyword evidence="2" id="KW-1185">Reference proteome</keyword>
<accession>A0A6J5EW48</accession>
<dbReference type="AlphaFoldDB" id="A0A6J5EW48"/>
<dbReference type="Proteomes" id="UP000494363">
    <property type="component" value="Unassembled WGS sequence"/>
</dbReference>
<protein>
    <submittedName>
        <fullName evidence="1">Uncharacterized protein</fullName>
    </submittedName>
</protein>
<sequence>MSCARFAHCYPPILWITRGNPHLHELLKARLPVAHEGQDLIDPILTRVSAPEVKESGVNV</sequence>
<reference evidence="1 2" key="1">
    <citation type="submission" date="2020-04" db="EMBL/GenBank/DDBJ databases">
        <authorList>
            <person name="De Canck E."/>
        </authorList>
    </citation>
    <scope>NUCLEOTIDE SEQUENCE [LARGE SCALE GENOMIC DNA]</scope>
    <source>
        <strain evidence="1 2">LMG 29542</strain>
    </source>
</reference>
<proteinExistence type="predicted"/>
<evidence type="ECO:0000313" key="2">
    <source>
        <dbReference type="Proteomes" id="UP000494363"/>
    </source>
</evidence>
<organism evidence="1 2">
    <name type="scientific">Paraburkholderia humisilvae</name>
    <dbReference type="NCBI Taxonomy" id="627669"/>
    <lineage>
        <taxon>Bacteria</taxon>
        <taxon>Pseudomonadati</taxon>
        <taxon>Pseudomonadota</taxon>
        <taxon>Betaproteobacteria</taxon>
        <taxon>Burkholderiales</taxon>
        <taxon>Burkholderiaceae</taxon>
        <taxon>Paraburkholderia</taxon>
    </lineage>
</organism>
<name>A0A6J5EW48_9BURK</name>
<dbReference type="EMBL" id="CADIKH010000048">
    <property type="protein sequence ID" value="CAB3770800.1"/>
    <property type="molecule type" value="Genomic_DNA"/>
</dbReference>
<gene>
    <name evidence="1" type="ORF">LMG29542_06445</name>
</gene>
<evidence type="ECO:0000313" key="1">
    <source>
        <dbReference type="EMBL" id="CAB3770800.1"/>
    </source>
</evidence>